<accession>A0AAW2HH12</accession>
<name>A0AAW2HH12_9NEOP</name>
<dbReference type="GO" id="GO:0005911">
    <property type="term" value="C:cell-cell junction"/>
    <property type="evidence" value="ECO:0007669"/>
    <property type="project" value="TreeGrafter"/>
</dbReference>
<protein>
    <recommendedName>
        <fullName evidence="10">Transmembrane protein 47</fullName>
    </recommendedName>
</protein>
<dbReference type="EMBL" id="JARGDH010000005">
    <property type="protein sequence ID" value="KAL0268803.1"/>
    <property type="molecule type" value="Genomic_DNA"/>
</dbReference>
<evidence type="ECO:0000256" key="4">
    <source>
        <dbReference type="ARBA" id="ARBA00022692"/>
    </source>
</evidence>
<evidence type="ECO:0000256" key="6">
    <source>
        <dbReference type="ARBA" id="ARBA00022989"/>
    </source>
</evidence>
<dbReference type="GO" id="GO:0016020">
    <property type="term" value="C:membrane"/>
    <property type="evidence" value="ECO:0007669"/>
    <property type="project" value="UniProtKB-SubCell"/>
</dbReference>
<dbReference type="Pfam" id="PF00822">
    <property type="entry name" value="PMP22_Claudin"/>
    <property type="match status" value="1"/>
</dbReference>
<dbReference type="GO" id="GO:0098609">
    <property type="term" value="P:cell-cell adhesion"/>
    <property type="evidence" value="ECO:0007669"/>
    <property type="project" value="TreeGrafter"/>
</dbReference>
<evidence type="ECO:0000256" key="2">
    <source>
        <dbReference type="ARBA" id="ARBA00004282"/>
    </source>
</evidence>
<organism evidence="9">
    <name type="scientific">Menopon gallinae</name>
    <name type="common">poultry shaft louse</name>
    <dbReference type="NCBI Taxonomy" id="328185"/>
    <lineage>
        <taxon>Eukaryota</taxon>
        <taxon>Metazoa</taxon>
        <taxon>Ecdysozoa</taxon>
        <taxon>Arthropoda</taxon>
        <taxon>Hexapoda</taxon>
        <taxon>Insecta</taxon>
        <taxon>Pterygota</taxon>
        <taxon>Neoptera</taxon>
        <taxon>Paraneoptera</taxon>
        <taxon>Psocodea</taxon>
        <taxon>Troctomorpha</taxon>
        <taxon>Phthiraptera</taxon>
        <taxon>Amblycera</taxon>
        <taxon>Menoponidae</taxon>
        <taxon>Menopon</taxon>
    </lineage>
</organism>
<proteinExistence type="inferred from homology"/>
<dbReference type="AlphaFoldDB" id="A0AAW2HH12"/>
<evidence type="ECO:0000313" key="9">
    <source>
        <dbReference type="EMBL" id="KAL0268803.1"/>
    </source>
</evidence>
<dbReference type="Gene3D" id="1.20.140.150">
    <property type="match status" value="1"/>
</dbReference>
<dbReference type="FunFam" id="1.20.140.150:FF:000028">
    <property type="entry name" value="Uncharacterized protein, isoform A"/>
    <property type="match status" value="1"/>
</dbReference>
<evidence type="ECO:0000256" key="7">
    <source>
        <dbReference type="ARBA" id="ARBA00023136"/>
    </source>
</evidence>
<comment type="similarity">
    <text evidence="3">Belongs to the TMEM47 family.</text>
</comment>
<dbReference type="PANTHER" id="PTHR14399:SF5">
    <property type="entry name" value="CELL JUNCTION PROTEIN VAB-9"/>
    <property type="match status" value="1"/>
</dbReference>
<keyword evidence="5" id="KW-0965">Cell junction</keyword>
<dbReference type="InterPro" id="IPR015664">
    <property type="entry name" value="P53_induced"/>
</dbReference>
<feature type="transmembrane region" description="Helical" evidence="8">
    <location>
        <begin position="92"/>
        <end position="119"/>
    </location>
</feature>
<keyword evidence="7 8" id="KW-0472">Membrane</keyword>
<dbReference type="InterPro" id="IPR004031">
    <property type="entry name" value="PMP22/EMP/MP20/Claudin"/>
</dbReference>
<feature type="transmembrane region" description="Helical" evidence="8">
    <location>
        <begin position="131"/>
        <end position="152"/>
    </location>
</feature>
<keyword evidence="4 8" id="KW-0812">Transmembrane</keyword>
<evidence type="ECO:0000256" key="3">
    <source>
        <dbReference type="ARBA" id="ARBA00008691"/>
    </source>
</evidence>
<reference evidence="9" key="1">
    <citation type="journal article" date="2024" name="Gigascience">
        <title>Chromosome-level genome of the poultry shaft louse Menopon gallinae provides insight into the host-switching and adaptive evolution of parasitic lice.</title>
        <authorList>
            <person name="Xu Y."/>
            <person name="Ma L."/>
            <person name="Liu S."/>
            <person name="Liang Y."/>
            <person name="Liu Q."/>
            <person name="He Z."/>
            <person name="Tian L."/>
            <person name="Duan Y."/>
            <person name="Cai W."/>
            <person name="Li H."/>
            <person name="Song F."/>
        </authorList>
    </citation>
    <scope>NUCLEOTIDE SEQUENCE</scope>
    <source>
        <strain evidence="9">Cailab_2023a</strain>
    </source>
</reference>
<evidence type="ECO:0008006" key="10">
    <source>
        <dbReference type="Google" id="ProtNLM"/>
    </source>
</evidence>
<gene>
    <name evidence="9" type="ORF">PYX00_010616</name>
</gene>
<comment type="caution">
    <text evidence="9">The sequence shown here is derived from an EMBL/GenBank/DDBJ whole genome shotgun (WGS) entry which is preliminary data.</text>
</comment>
<feature type="transmembrane region" description="Helical" evidence="8">
    <location>
        <begin position="172"/>
        <end position="193"/>
    </location>
</feature>
<keyword evidence="6 8" id="KW-1133">Transmembrane helix</keyword>
<evidence type="ECO:0000256" key="8">
    <source>
        <dbReference type="SAM" id="Phobius"/>
    </source>
</evidence>
<dbReference type="PANTHER" id="PTHR14399">
    <property type="entry name" value="P53-INDUCED PROTEIN RELATED"/>
    <property type="match status" value="1"/>
</dbReference>
<sequence>MRFSSRRPSEGKMAPTTTIETVTITRPLKVIAFICGMIVIILMIMALASSDWLMSDGWRQGLFAHCIGEKAPPPLPFNVVDPPGCYKARDVAYIHAAAALCVVTFLTDIAATVLTGLGLRSNDHRRKYKYYRIAVYVMILSLISVLIALVVYPVCFVAELNDGNRTVWEFGWAYGVGWGAAIFLFGAVILLLCDKESEEIYYKERKIVHENENTRA</sequence>
<evidence type="ECO:0000256" key="1">
    <source>
        <dbReference type="ARBA" id="ARBA00004141"/>
    </source>
</evidence>
<comment type="subcellular location">
    <subcellularLocation>
        <location evidence="2">Cell junction</location>
    </subcellularLocation>
    <subcellularLocation>
        <location evidence="1">Membrane</location>
        <topology evidence="1">Multi-pass membrane protein</topology>
    </subcellularLocation>
</comment>
<feature type="transmembrane region" description="Helical" evidence="8">
    <location>
        <begin position="30"/>
        <end position="48"/>
    </location>
</feature>
<evidence type="ECO:0000256" key="5">
    <source>
        <dbReference type="ARBA" id="ARBA00022949"/>
    </source>
</evidence>